<dbReference type="GO" id="GO:0003677">
    <property type="term" value="F:DNA binding"/>
    <property type="evidence" value="ECO:0007669"/>
    <property type="project" value="UniProtKB-KW"/>
</dbReference>
<dbReference type="Pfam" id="PF13411">
    <property type="entry name" value="MerR_1"/>
    <property type="match status" value="1"/>
</dbReference>
<dbReference type="PANTHER" id="PTHR30204">
    <property type="entry name" value="REDOX-CYCLING DRUG-SENSING TRANSCRIPTIONAL ACTIVATOR SOXR"/>
    <property type="match status" value="1"/>
</dbReference>
<reference evidence="7 8" key="1">
    <citation type="submission" date="2017-08" db="EMBL/GenBank/DDBJ databases">
        <authorList>
            <person name="Park S.-J."/>
            <person name="Kim H."/>
        </authorList>
    </citation>
    <scope>NUCLEOTIDE SEQUENCE [LARGE SCALE GENOMIC DNA]</scope>
    <source>
        <strain evidence="8">ye3</strain>
    </source>
</reference>
<dbReference type="EMBL" id="CP022987">
    <property type="protein sequence ID" value="QAA95385.1"/>
    <property type="molecule type" value="Genomic_DNA"/>
</dbReference>
<evidence type="ECO:0000256" key="4">
    <source>
        <dbReference type="ARBA" id="ARBA00023163"/>
    </source>
</evidence>
<dbReference type="CDD" id="cd01282">
    <property type="entry name" value="HTH_MerR-like_sg3"/>
    <property type="match status" value="1"/>
</dbReference>
<keyword evidence="3" id="KW-0238">DNA-binding</keyword>
<proteinExistence type="predicted"/>
<dbReference type="SMART" id="SM00422">
    <property type="entry name" value="HTH_MERR"/>
    <property type="match status" value="1"/>
</dbReference>
<dbReference type="PROSITE" id="PS50937">
    <property type="entry name" value="HTH_MERR_2"/>
    <property type="match status" value="1"/>
</dbReference>
<feature type="domain" description="HTH merR-type" evidence="6">
    <location>
        <begin position="43"/>
        <end position="111"/>
    </location>
</feature>
<dbReference type="InterPro" id="IPR000551">
    <property type="entry name" value="MerR-type_HTH_dom"/>
</dbReference>
<dbReference type="InterPro" id="IPR047057">
    <property type="entry name" value="MerR_fam"/>
</dbReference>
<accession>A0A410GGK3</accession>
<keyword evidence="8" id="KW-1185">Reference proteome</keyword>
<evidence type="ECO:0000256" key="3">
    <source>
        <dbReference type="ARBA" id="ARBA00023125"/>
    </source>
</evidence>
<dbReference type="GO" id="GO:0003700">
    <property type="term" value="F:DNA-binding transcription factor activity"/>
    <property type="evidence" value="ECO:0007669"/>
    <property type="project" value="InterPro"/>
</dbReference>
<evidence type="ECO:0000256" key="1">
    <source>
        <dbReference type="ARBA" id="ARBA00022491"/>
    </source>
</evidence>
<dbReference type="OrthoDB" id="5297305at2"/>
<dbReference type="PRINTS" id="PR00040">
    <property type="entry name" value="HTHMERR"/>
</dbReference>
<evidence type="ECO:0000313" key="7">
    <source>
        <dbReference type="EMBL" id="QAA95385.1"/>
    </source>
</evidence>
<dbReference type="Proteomes" id="UP000283474">
    <property type="component" value="Chromosome"/>
</dbReference>
<dbReference type="AlphaFoldDB" id="A0A410GGK3"/>
<dbReference type="PANTHER" id="PTHR30204:SF69">
    <property type="entry name" value="MERR-FAMILY TRANSCRIPTIONAL REGULATOR"/>
    <property type="match status" value="1"/>
</dbReference>
<keyword evidence="2" id="KW-0805">Transcription regulation</keyword>
<keyword evidence="4" id="KW-0804">Transcription</keyword>
<dbReference type="SUPFAM" id="SSF46955">
    <property type="entry name" value="Putative DNA-binding domain"/>
    <property type="match status" value="1"/>
</dbReference>
<gene>
    <name evidence="7" type="ORF">CKA81_00150</name>
</gene>
<organism evidence="7 8">
    <name type="scientific">Pollutimonas thiosulfatoxidans</name>
    <dbReference type="NCBI Taxonomy" id="2028345"/>
    <lineage>
        <taxon>Bacteria</taxon>
        <taxon>Pseudomonadati</taxon>
        <taxon>Pseudomonadota</taxon>
        <taxon>Betaproteobacteria</taxon>
        <taxon>Burkholderiales</taxon>
        <taxon>Alcaligenaceae</taxon>
        <taxon>Pollutimonas</taxon>
    </lineage>
</organism>
<evidence type="ECO:0000259" key="6">
    <source>
        <dbReference type="PROSITE" id="PS50937"/>
    </source>
</evidence>
<evidence type="ECO:0000256" key="5">
    <source>
        <dbReference type="SAM" id="Coils"/>
    </source>
</evidence>
<keyword evidence="1" id="KW-0678">Repressor</keyword>
<evidence type="ECO:0000256" key="2">
    <source>
        <dbReference type="ARBA" id="ARBA00023015"/>
    </source>
</evidence>
<name>A0A410GGK3_9BURK</name>
<dbReference type="Gene3D" id="1.10.1660.10">
    <property type="match status" value="1"/>
</dbReference>
<evidence type="ECO:0000313" key="8">
    <source>
        <dbReference type="Proteomes" id="UP000283474"/>
    </source>
</evidence>
<dbReference type="InterPro" id="IPR009061">
    <property type="entry name" value="DNA-bd_dom_put_sf"/>
</dbReference>
<sequence length="163" mass="18202">MNENDGLAVRLSRFLDGDGHPVRTGHCVRLHSGLGQYRDTTSTLRIGTLAHATGASVRSIRHYDQHGLLASERAANGYRAFQAVAVTQVKQIQRLIATGFSLEEIRSFPDCMLLIEGAQACANITETQRKRLAMLERQIEALENQRQRLRAMLIESSDVKTTR</sequence>
<keyword evidence="5" id="KW-0175">Coiled coil</keyword>
<protein>
    <recommendedName>
        <fullName evidence="6">HTH merR-type domain-containing protein</fullName>
    </recommendedName>
</protein>
<feature type="coiled-coil region" evidence="5">
    <location>
        <begin position="125"/>
        <end position="159"/>
    </location>
</feature>
<dbReference type="KEGG" id="pus:CKA81_00150"/>